<dbReference type="EMBL" id="ADWY01001692">
    <property type="protein sequence ID" value="EGH17348.1"/>
    <property type="molecule type" value="Genomic_DNA"/>
</dbReference>
<protein>
    <submittedName>
        <fullName evidence="1">Uncharacterized protein</fullName>
    </submittedName>
</protein>
<sequence length="47" mass="5312">MITARALHLTAFALHPHCTYTALHCTFTASPLQTLMKRNIYGQINHC</sequence>
<gene>
    <name evidence="1" type="ORF">Pgy4_30731</name>
</gene>
<dbReference type="HOGENOM" id="CLU_3172253_0_0_6"/>
<dbReference type="BioCyc" id="PSYR875330:G11XH-5839-MONOMER"/>
<dbReference type="Proteomes" id="UP000005466">
    <property type="component" value="Unassembled WGS sequence"/>
</dbReference>
<reference evidence="1 2" key="1">
    <citation type="journal article" date="2011" name="PLoS Pathog.">
        <title>Dynamic evolution of pathogenicity revealed by sequencing and comparative genomics of 19 Pseudomonas syringae isolates.</title>
        <authorList>
            <person name="Baltrus D.A."/>
            <person name="Nishimura M.T."/>
            <person name="Romanchuk A."/>
            <person name="Chang J.H."/>
            <person name="Mukhtar M.S."/>
            <person name="Cherkis K."/>
            <person name="Roach J."/>
            <person name="Grant S.R."/>
            <person name="Jones C.D."/>
            <person name="Dangl J.L."/>
        </authorList>
    </citation>
    <scope>NUCLEOTIDE SEQUENCE [LARGE SCALE GENOMIC DNA]</scope>
    <source>
        <strain evidence="2">race 4</strain>
    </source>
</reference>
<evidence type="ECO:0000313" key="2">
    <source>
        <dbReference type="Proteomes" id="UP000005466"/>
    </source>
</evidence>
<proteinExistence type="predicted"/>
<evidence type="ECO:0000313" key="1">
    <source>
        <dbReference type="EMBL" id="EGH17348.1"/>
    </source>
</evidence>
<name>F3CDK6_PSESG</name>
<dbReference type="AlphaFoldDB" id="F3CDK6"/>
<accession>F3CDK6</accession>
<comment type="caution">
    <text evidence="1">The sequence shown here is derived from an EMBL/GenBank/DDBJ whole genome shotgun (WGS) entry which is preliminary data.</text>
</comment>
<organism evidence="1 2">
    <name type="scientific">Pseudomonas savastanoi pv. glycinea str. race 4</name>
    <dbReference type="NCBI Taxonomy" id="875330"/>
    <lineage>
        <taxon>Bacteria</taxon>
        <taxon>Pseudomonadati</taxon>
        <taxon>Pseudomonadota</taxon>
        <taxon>Gammaproteobacteria</taxon>
        <taxon>Pseudomonadales</taxon>
        <taxon>Pseudomonadaceae</taxon>
        <taxon>Pseudomonas</taxon>
    </lineage>
</organism>